<dbReference type="STRING" id="479435.Kfla_4224"/>
<dbReference type="RefSeq" id="WP_012921814.1">
    <property type="nucleotide sequence ID" value="NC_013729.1"/>
</dbReference>
<proteinExistence type="predicted"/>
<reference evidence="3 4" key="2">
    <citation type="journal article" date="2010" name="Stand. Genomic Sci.">
        <title>Complete genome sequence of Kribbella flavida type strain (IFO 14399).</title>
        <authorList>
            <person name="Pukall R."/>
            <person name="Lapidus A."/>
            <person name="Glavina Del Rio T."/>
            <person name="Copeland A."/>
            <person name="Tice H."/>
            <person name="Cheng J.-F."/>
            <person name="Lucas S."/>
            <person name="Chen F."/>
            <person name="Nolan M."/>
            <person name="LaButti K."/>
            <person name="Pati A."/>
            <person name="Ivanova N."/>
            <person name="Mavrommatis K."/>
            <person name="Mikhailova N."/>
            <person name="Pitluck S."/>
            <person name="Bruce D."/>
            <person name="Goodwin L."/>
            <person name="Land M."/>
            <person name="Hauser L."/>
            <person name="Chang Y.-J."/>
            <person name="Jeffries C.D."/>
            <person name="Chen A."/>
            <person name="Palaniappan K."/>
            <person name="Chain P."/>
            <person name="Rohde M."/>
            <person name="Goeker M."/>
            <person name="Bristow J."/>
            <person name="Eisen J.A."/>
            <person name="Markowitz V."/>
            <person name="Hugenholtz P."/>
            <person name="Kyrpides N.C."/>
            <person name="Klenk H.-P."/>
            <person name="Brettin T."/>
        </authorList>
    </citation>
    <scope>NUCLEOTIDE SEQUENCE [LARGE SCALE GENOMIC DNA]</scope>
    <source>
        <strain evidence="4">DSM 17836 / JCM 10339 / NBRC 14399</strain>
    </source>
</reference>
<dbReference type="Proteomes" id="UP000007967">
    <property type="component" value="Chromosome"/>
</dbReference>
<dbReference type="HOGENOM" id="CLU_1967654_0_0_11"/>
<reference evidence="4" key="1">
    <citation type="submission" date="2009-09" db="EMBL/GenBank/DDBJ databases">
        <title>The complete genome of Kribbella flavida DSM 17836.</title>
        <authorList>
            <consortium name="US DOE Joint Genome Institute (JGI-PGF)"/>
            <person name="Lucas S."/>
            <person name="Copeland A."/>
            <person name="Lapidus A."/>
            <person name="Glavina del Rio T."/>
            <person name="Dalin E."/>
            <person name="Tice H."/>
            <person name="Bruce D."/>
            <person name="Goodwin L."/>
            <person name="Pitluck S."/>
            <person name="Kyrpides N."/>
            <person name="Mavromatis K."/>
            <person name="Ivanova N."/>
            <person name="Saunders E."/>
            <person name="Brettin T."/>
            <person name="Detter J.C."/>
            <person name="Han C."/>
            <person name="Larimer F."/>
            <person name="Land M."/>
            <person name="Hauser L."/>
            <person name="Markowitz V."/>
            <person name="Cheng J.-F."/>
            <person name="Hugenholtz P."/>
            <person name="Woyke T."/>
            <person name="Wu D."/>
            <person name="Pukall R."/>
            <person name="Klenk H.-P."/>
            <person name="Eisen J.A."/>
        </authorList>
    </citation>
    <scope>NUCLEOTIDE SEQUENCE [LARGE SCALE GENOMIC DNA]</scope>
    <source>
        <strain evidence="4">DSM 17836 / JCM 10339 / NBRC 14399</strain>
    </source>
</reference>
<dbReference type="KEGG" id="kfl:Kfla_4224"/>
<keyword evidence="4" id="KW-1185">Reference proteome</keyword>
<keyword evidence="1" id="KW-0175">Coiled coil</keyword>
<protein>
    <submittedName>
        <fullName evidence="3">Uncharacterized protein</fullName>
    </submittedName>
</protein>
<dbReference type="EMBL" id="CP001736">
    <property type="protein sequence ID" value="ADB33260.1"/>
    <property type="molecule type" value="Genomic_DNA"/>
</dbReference>
<evidence type="ECO:0000256" key="1">
    <source>
        <dbReference type="SAM" id="Coils"/>
    </source>
</evidence>
<dbReference type="AlphaFoldDB" id="D2PTX7"/>
<sequence length="127" mass="13427">MAGADPDALWSASAALNEVLRLEQVRFDWSVEDWEEELAGLIAVAGSAARLADCIGDHLNESGGELTWRDGKGPASEDPGRLTKSAVTSVREAGDQLASAAETLARAKEQLASLARRSRRSAAEPPV</sequence>
<evidence type="ECO:0000256" key="2">
    <source>
        <dbReference type="SAM" id="MobiDB-lite"/>
    </source>
</evidence>
<feature type="region of interest" description="Disordered" evidence="2">
    <location>
        <begin position="62"/>
        <end position="89"/>
    </location>
</feature>
<name>D2PTX7_KRIFD</name>
<organism evidence="3 4">
    <name type="scientific">Kribbella flavida (strain DSM 17836 / JCM 10339 / NBRC 14399)</name>
    <dbReference type="NCBI Taxonomy" id="479435"/>
    <lineage>
        <taxon>Bacteria</taxon>
        <taxon>Bacillati</taxon>
        <taxon>Actinomycetota</taxon>
        <taxon>Actinomycetes</taxon>
        <taxon>Propionibacteriales</taxon>
        <taxon>Kribbellaceae</taxon>
        <taxon>Kribbella</taxon>
    </lineage>
</organism>
<accession>D2PTX7</accession>
<evidence type="ECO:0000313" key="4">
    <source>
        <dbReference type="Proteomes" id="UP000007967"/>
    </source>
</evidence>
<gene>
    <name evidence="3" type="ordered locus">Kfla_4224</name>
</gene>
<evidence type="ECO:0000313" key="3">
    <source>
        <dbReference type="EMBL" id="ADB33260.1"/>
    </source>
</evidence>
<feature type="coiled-coil region" evidence="1">
    <location>
        <begin position="90"/>
        <end position="124"/>
    </location>
</feature>